<evidence type="ECO:0000313" key="3">
    <source>
        <dbReference type="Proteomes" id="UP001210809"/>
    </source>
</evidence>
<name>A0AAW6CTN0_9FIRM</name>
<keyword evidence="1" id="KW-1133">Transmembrane helix</keyword>
<feature type="transmembrane region" description="Helical" evidence="1">
    <location>
        <begin position="272"/>
        <end position="291"/>
    </location>
</feature>
<feature type="transmembrane region" description="Helical" evidence="1">
    <location>
        <begin position="235"/>
        <end position="265"/>
    </location>
</feature>
<dbReference type="SUPFAM" id="SSF50998">
    <property type="entry name" value="Quinoprotein alcohol dehydrogenase-like"/>
    <property type="match status" value="1"/>
</dbReference>
<feature type="transmembrane region" description="Helical" evidence="1">
    <location>
        <begin position="189"/>
        <end position="215"/>
    </location>
</feature>
<dbReference type="AlphaFoldDB" id="A0AAW6CTN0"/>
<accession>A0AAW6CTN0</accession>
<dbReference type="InterPro" id="IPR011047">
    <property type="entry name" value="Quinoprotein_ADH-like_sf"/>
</dbReference>
<proteinExistence type="predicted"/>
<keyword evidence="1" id="KW-0472">Membrane</keyword>
<protein>
    <recommendedName>
        <fullName evidence="4">ABC-type transport system involved in multi-copper enzyme maturation, permease component</fullName>
    </recommendedName>
</protein>
<dbReference type="EMBL" id="JAQLXW010000002">
    <property type="protein sequence ID" value="MDB8002756.1"/>
    <property type="molecule type" value="Genomic_DNA"/>
</dbReference>
<feature type="transmembrane region" description="Helical" evidence="1">
    <location>
        <begin position="333"/>
        <end position="353"/>
    </location>
</feature>
<reference evidence="2" key="1">
    <citation type="submission" date="2023-01" db="EMBL/GenBank/DDBJ databases">
        <title>Human gut microbiome strain richness.</title>
        <authorList>
            <person name="Chen-Liaw A."/>
        </authorList>
    </citation>
    <scope>NUCLEOTIDE SEQUENCE</scope>
    <source>
        <strain evidence="2">1001283st1_G1_1001283B150217_161031</strain>
    </source>
</reference>
<feature type="transmembrane region" description="Helical" evidence="1">
    <location>
        <begin position="365"/>
        <end position="386"/>
    </location>
</feature>
<comment type="caution">
    <text evidence="2">The sequence shown here is derived from an EMBL/GenBank/DDBJ whole genome shotgun (WGS) entry which is preliminary data.</text>
</comment>
<feature type="transmembrane region" description="Helical" evidence="1">
    <location>
        <begin position="12"/>
        <end position="30"/>
    </location>
</feature>
<feature type="transmembrane region" description="Helical" evidence="1">
    <location>
        <begin position="148"/>
        <end position="168"/>
    </location>
</feature>
<gene>
    <name evidence="2" type="ORF">PNE09_01610</name>
</gene>
<evidence type="ECO:0000313" key="2">
    <source>
        <dbReference type="EMBL" id="MDB8002756.1"/>
    </source>
</evidence>
<keyword evidence="1" id="KW-0812">Transmembrane</keyword>
<organism evidence="2 3">
    <name type="scientific">[Eubacterium] siraeum</name>
    <dbReference type="NCBI Taxonomy" id="39492"/>
    <lineage>
        <taxon>Bacteria</taxon>
        <taxon>Bacillati</taxon>
        <taxon>Bacillota</taxon>
        <taxon>Clostridia</taxon>
        <taxon>Eubacteriales</taxon>
        <taxon>Oscillospiraceae</taxon>
        <taxon>Oscillospiraceae incertae sedis</taxon>
    </lineage>
</organism>
<evidence type="ECO:0000256" key="1">
    <source>
        <dbReference type="SAM" id="Phobius"/>
    </source>
</evidence>
<evidence type="ECO:0008006" key="4">
    <source>
        <dbReference type="Google" id="ProtNLM"/>
    </source>
</evidence>
<dbReference type="Gene3D" id="2.130.10.10">
    <property type="entry name" value="YVTN repeat-like/Quinoprotein amine dehydrogenase"/>
    <property type="match status" value="1"/>
</dbReference>
<dbReference type="Proteomes" id="UP001210809">
    <property type="component" value="Unassembled WGS sequence"/>
</dbReference>
<dbReference type="InterPro" id="IPR015943">
    <property type="entry name" value="WD40/YVTN_repeat-like_dom_sf"/>
</dbReference>
<sequence>MLLKNELKKLYIKQYGLIVLLIVFIVKLLTSADLYKASYSDMLYEQQKYYLEYMQEYGGQLTDEKETAILSLYSEAEAAKQLQSDILDKNRNGDYATPEEFTNAMREIPDIIEKYEAIKLLYSNYERVSADRENLLMLPSGSNAMTSGIEYLFIMAICYISAAMCYYERKMKPLIVTAANGRRSGGYRLISLFSLIFTGWLGLFIIELTSLFAVIGAENLGCGVQSLEAFENTPFGSLSIIAMFIVIHLTKLLGYLLISAVCVLLCTLTKNLPLSLFVPMAVTCVWVYLFGQNNAVYYSPFSLVLGSPYYTGDCYVTEGRLEILLYSCVPAELLVMLITIAVIVIAVTAAVYIGSIKRCRPGKKAVISAVAASLILLLSGCSQSTADNTAADGRYGFAYDGEGYYELSTETDDEYNIISQRIIRYDDKLNLSEDDILRNITCDGRVAYMLASDGYLYYTESFQNGGTYTDNVCRIRLSDYYKETVLAAPGAQRLSRYLDLLTIWSGDSDDYSYSGMCKYRNNLYLQTDNYKVFVLDLNTGTRRLLFSENYINGDISVIDGKVFYLNSDGNPVCFDNEKKIISKRMFYAIASDREYIYCSNNSVTYRYKVSDLSEEKFADKGEAYMADRSCVYFGDGTYMDAYGKQVEIPQAEDGSIFLANGRVIVKNSDGTLEFSDK</sequence>